<name>A0A7N0R8K3_KALFE</name>
<dbReference type="GO" id="GO:0005634">
    <property type="term" value="C:nucleus"/>
    <property type="evidence" value="ECO:0007669"/>
    <property type="project" value="TreeGrafter"/>
</dbReference>
<sequence>MAESETESTHRESAPEEPGEIPPLEIPIEIVSEEEMAFIETALALATASFGAVARSAASVAPVFAKRRLSRCSSGSAGVNFSGGVVSVSDIEDSGGGGEGSRKKIRVGSESLLDRFRRRKGLSVTDFTAAEWCEKQTEYGLVLGRQRPTKAMKAGLARHTELEEEVVKRVKVDVKSVEDTWALRLMNFIVGAQQLVLEGLTRELPVLGCIKGVWVVGIIDELRMPLGSCDNYPTLVDTKTRKRDSLPAEPQRRNGRLQLMCYKYLWDNQIMNEFPSTQLFNFFSLDPHCILSDDIQETTANSGYEAKTLDDVLRSFRTMCSMLRPAQDKLLLRYEFQDNNSLILEDSFDYDDEWVKSNIQQGLEFWRGEREANYAPEDERWKCRFCGFSSVCPINNPSPVSPQPSQVPQPDSSAPQASQASQPDSSSS</sequence>
<dbReference type="Proteomes" id="UP000594263">
    <property type="component" value="Unplaced"/>
</dbReference>
<evidence type="ECO:0000313" key="4">
    <source>
        <dbReference type="Proteomes" id="UP000594263"/>
    </source>
</evidence>
<feature type="region of interest" description="Disordered" evidence="2">
    <location>
        <begin position="1"/>
        <end position="23"/>
    </location>
</feature>
<feature type="region of interest" description="Disordered" evidence="2">
    <location>
        <begin position="397"/>
        <end position="428"/>
    </location>
</feature>
<dbReference type="InterPro" id="IPR019190">
    <property type="entry name" value="EXOV"/>
</dbReference>
<accession>A0A7N0R8K3</accession>
<dbReference type="OMA" id="CPDKPLG"/>
<evidence type="ECO:0000313" key="3">
    <source>
        <dbReference type="EnsemblPlants" id="Kaladp0001s0221.1.v1.1"/>
    </source>
</evidence>
<dbReference type="GO" id="GO:0036297">
    <property type="term" value="P:interstrand cross-link repair"/>
    <property type="evidence" value="ECO:0007669"/>
    <property type="project" value="TreeGrafter"/>
</dbReference>
<dbReference type="PANTHER" id="PTHR14464">
    <property type="entry name" value="EXONUCLEASE V"/>
    <property type="match status" value="1"/>
</dbReference>
<dbReference type="Gene3D" id="3.90.320.10">
    <property type="match status" value="1"/>
</dbReference>
<evidence type="ECO:0000256" key="1">
    <source>
        <dbReference type="ARBA" id="ARBA00009797"/>
    </source>
</evidence>
<keyword evidence="4" id="KW-1185">Reference proteome</keyword>
<reference evidence="3" key="1">
    <citation type="submission" date="2021-01" db="UniProtKB">
        <authorList>
            <consortium name="EnsemblPlants"/>
        </authorList>
    </citation>
    <scope>IDENTIFICATION</scope>
</reference>
<evidence type="ECO:0008006" key="5">
    <source>
        <dbReference type="Google" id="ProtNLM"/>
    </source>
</evidence>
<dbReference type="EnsemblPlants" id="Kaladp0001s0221.1.v1.1">
    <property type="protein sequence ID" value="Kaladp0001s0221.1.v1.1"/>
    <property type="gene ID" value="Kaladp0001s0221.v1.1"/>
</dbReference>
<dbReference type="GO" id="GO:0045145">
    <property type="term" value="F:single-stranded DNA 5'-3' DNA exonuclease activity"/>
    <property type="evidence" value="ECO:0007669"/>
    <property type="project" value="InterPro"/>
</dbReference>
<dbReference type="Pfam" id="PF09810">
    <property type="entry name" value="Exo5"/>
    <property type="match status" value="3"/>
</dbReference>
<dbReference type="AlphaFoldDB" id="A0A7N0R8K3"/>
<proteinExistence type="inferred from homology"/>
<feature type="compositionally biased region" description="Low complexity" evidence="2">
    <location>
        <begin position="408"/>
        <end position="428"/>
    </location>
</feature>
<protein>
    <recommendedName>
        <fullName evidence="5">Exonuclease V</fullName>
    </recommendedName>
</protein>
<organism evidence="3 4">
    <name type="scientific">Kalanchoe fedtschenkoi</name>
    <name type="common">Lavender scallops</name>
    <name type="synonym">South American air plant</name>
    <dbReference type="NCBI Taxonomy" id="63787"/>
    <lineage>
        <taxon>Eukaryota</taxon>
        <taxon>Viridiplantae</taxon>
        <taxon>Streptophyta</taxon>
        <taxon>Embryophyta</taxon>
        <taxon>Tracheophyta</taxon>
        <taxon>Spermatophyta</taxon>
        <taxon>Magnoliopsida</taxon>
        <taxon>eudicotyledons</taxon>
        <taxon>Gunneridae</taxon>
        <taxon>Pentapetalae</taxon>
        <taxon>Saxifragales</taxon>
        <taxon>Crassulaceae</taxon>
        <taxon>Kalanchoe</taxon>
    </lineage>
</organism>
<dbReference type="Gramene" id="Kaladp0001s0221.1.v1.1">
    <property type="protein sequence ID" value="Kaladp0001s0221.1.v1.1"/>
    <property type="gene ID" value="Kaladp0001s0221.v1.1"/>
</dbReference>
<comment type="similarity">
    <text evidence="1">Belongs to the EXO5 family.</text>
</comment>
<evidence type="ECO:0000256" key="2">
    <source>
        <dbReference type="SAM" id="MobiDB-lite"/>
    </source>
</evidence>
<dbReference type="InterPro" id="IPR011604">
    <property type="entry name" value="PDDEXK-like_dom_sf"/>
</dbReference>
<dbReference type="PANTHER" id="PTHR14464:SF4">
    <property type="entry name" value="EXONUCLEASE V"/>
    <property type="match status" value="1"/>
</dbReference>